<comment type="caution">
    <text evidence="10">The sequence shown here is derived from an EMBL/GenBank/DDBJ whole genome shotgun (WGS) entry which is preliminary data.</text>
</comment>
<evidence type="ECO:0000313" key="11">
    <source>
        <dbReference type="Proteomes" id="UP000663828"/>
    </source>
</evidence>
<feature type="transmembrane region" description="Helical" evidence="8">
    <location>
        <begin position="53"/>
        <end position="75"/>
    </location>
</feature>
<evidence type="ECO:0000256" key="6">
    <source>
        <dbReference type="ARBA" id="ARBA00023170"/>
    </source>
</evidence>
<keyword evidence="7" id="KW-0807">Transducer</keyword>
<dbReference type="GO" id="GO:0005886">
    <property type="term" value="C:plasma membrane"/>
    <property type="evidence" value="ECO:0007669"/>
    <property type="project" value="TreeGrafter"/>
</dbReference>
<keyword evidence="6" id="KW-0675">Receptor</keyword>
<evidence type="ECO:0000259" key="9">
    <source>
        <dbReference type="PROSITE" id="PS50262"/>
    </source>
</evidence>
<name>A0A813QI89_ADIRI</name>
<keyword evidence="4" id="KW-0297">G-protein coupled receptor</keyword>
<dbReference type="PANTHER" id="PTHR24243">
    <property type="entry name" value="G-PROTEIN COUPLED RECEPTOR"/>
    <property type="match status" value="1"/>
</dbReference>
<feature type="transmembrane region" description="Helical" evidence="8">
    <location>
        <begin position="228"/>
        <end position="248"/>
    </location>
</feature>
<evidence type="ECO:0000256" key="5">
    <source>
        <dbReference type="ARBA" id="ARBA00023136"/>
    </source>
</evidence>
<evidence type="ECO:0000256" key="3">
    <source>
        <dbReference type="ARBA" id="ARBA00022989"/>
    </source>
</evidence>
<dbReference type="SUPFAM" id="SSF81321">
    <property type="entry name" value="Family A G protein-coupled receptor-like"/>
    <property type="match status" value="1"/>
</dbReference>
<dbReference type="PROSITE" id="PS50262">
    <property type="entry name" value="G_PROTEIN_RECEP_F1_2"/>
    <property type="match status" value="1"/>
</dbReference>
<dbReference type="Gene3D" id="1.20.1070.10">
    <property type="entry name" value="Rhodopsin 7-helix transmembrane proteins"/>
    <property type="match status" value="1"/>
</dbReference>
<reference evidence="10" key="1">
    <citation type="submission" date="2021-02" db="EMBL/GenBank/DDBJ databases">
        <authorList>
            <person name="Nowell W R."/>
        </authorList>
    </citation>
    <scope>NUCLEOTIDE SEQUENCE</scope>
</reference>
<dbReference type="Proteomes" id="UP000663828">
    <property type="component" value="Unassembled WGS sequence"/>
</dbReference>
<organism evidence="10 11">
    <name type="scientific">Adineta ricciae</name>
    <name type="common">Rotifer</name>
    <dbReference type="NCBI Taxonomy" id="249248"/>
    <lineage>
        <taxon>Eukaryota</taxon>
        <taxon>Metazoa</taxon>
        <taxon>Spiralia</taxon>
        <taxon>Gnathifera</taxon>
        <taxon>Rotifera</taxon>
        <taxon>Eurotatoria</taxon>
        <taxon>Bdelloidea</taxon>
        <taxon>Adinetida</taxon>
        <taxon>Adinetidae</taxon>
        <taxon>Adineta</taxon>
    </lineage>
</organism>
<evidence type="ECO:0000256" key="2">
    <source>
        <dbReference type="ARBA" id="ARBA00022692"/>
    </source>
</evidence>
<feature type="transmembrane region" description="Helical" evidence="8">
    <location>
        <begin position="268"/>
        <end position="293"/>
    </location>
</feature>
<feature type="domain" description="G-protein coupled receptors family 1 profile" evidence="9">
    <location>
        <begin position="32"/>
        <end position="290"/>
    </location>
</feature>
<feature type="transmembrane region" description="Helical" evidence="8">
    <location>
        <begin position="187"/>
        <end position="207"/>
    </location>
</feature>
<dbReference type="GO" id="GO:0004930">
    <property type="term" value="F:G protein-coupled receptor activity"/>
    <property type="evidence" value="ECO:0007669"/>
    <property type="project" value="UniProtKB-KW"/>
</dbReference>
<keyword evidence="5 8" id="KW-0472">Membrane</keyword>
<keyword evidence="3 8" id="KW-1133">Transmembrane helix</keyword>
<evidence type="ECO:0000256" key="7">
    <source>
        <dbReference type="ARBA" id="ARBA00023224"/>
    </source>
</evidence>
<dbReference type="InterPro" id="IPR017452">
    <property type="entry name" value="GPCR_Rhodpsn_7TM"/>
</dbReference>
<feature type="transmembrane region" description="Helical" evidence="8">
    <location>
        <begin position="17"/>
        <end position="41"/>
    </location>
</feature>
<dbReference type="AlphaFoldDB" id="A0A813QI89"/>
<dbReference type="EMBL" id="CAJNOR010000038">
    <property type="protein sequence ID" value="CAF0767286.1"/>
    <property type="molecule type" value="Genomic_DNA"/>
</dbReference>
<keyword evidence="11" id="KW-1185">Reference proteome</keyword>
<sequence>MSSSSYILFLNYLGNQIVIYVGICVVVAGILGESLNIIVFLSLRTFRQNSCAFYLTIMSTVNICQLLSSLFNRVIPTKLDIDWSKTSVFYCKFRFYLYQVSAMTSLTCLCLAVIDQYLATCASLHWQRWADIRVAHRLTAVNILIWILYNIPILVYYNYIVSNTNQQAICVITDRIFIQFNNYANRFLVGKFLPICITCIFGVLALYNVKNIARRALPVARRALEKQLTIMVLLQAVVMLFTNIPYIITYLLQASLDLTGYPVISAQVQFALSVTMSVLYMSFATSFYIYCWASNRFRRQLKYVLFDIHFNRCRERTIRTNQIVPVVA</sequence>
<evidence type="ECO:0000256" key="1">
    <source>
        <dbReference type="ARBA" id="ARBA00004141"/>
    </source>
</evidence>
<evidence type="ECO:0000313" key="10">
    <source>
        <dbReference type="EMBL" id="CAF0767286.1"/>
    </source>
</evidence>
<comment type="subcellular location">
    <subcellularLocation>
        <location evidence="1">Membrane</location>
        <topology evidence="1">Multi-pass membrane protein</topology>
    </subcellularLocation>
</comment>
<protein>
    <recommendedName>
        <fullName evidence="9">G-protein coupled receptors family 1 profile domain-containing protein</fullName>
    </recommendedName>
</protein>
<evidence type="ECO:0000256" key="4">
    <source>
        <dbReference type="ARBA" id="ARBA00023040"/>
    </source>
</evidence>
<feature type="transmembrane region" description="Helical" evidence="8">
    <location>
        <begin position="134"/>
        <end position="157"/>
    </location>
</feature>
<keyword evidence="2 8" id="KW-0812">Transmembrane</keyword>
<dbReference type="PANTHER" id="PTHR24243:SF230">
    <property type="entry name" value="G-PROTEIN COUPLED RECEPTORS FAMILY 1 PROFILE DOMAIN-CONTAINING PROTEIN"/>
    <property type="match status" value="1"/>
</dbReference>
<feature type="transmembrane region" description="Helical" evidence="8">
    <location>
        <begin position="95"/>
        <end position="114"/>
    </location>
</feature>
<accession>A0A813QI89</accession>
<evidence type="ECO:0000256" key="8">
    <source>
        <dbReference type="SAM" id="Phobius"/>
    </source>
</evidence>
<gene>
    <name evidence="10" type="ORF">XAT740_LOCUS1258</name>
</gene>
<proteinExistence type="predicted"/>